<dbReference type="SMART" id="SM00448">
    <property type="entry name" value="REC"/>
    <property type="match status" value="1"/>
</dbReference>
<evidence type="ECO:0000256" key="6">
    <source>
        <dbReference type="PROSITE-ProRule" id="PRU00169"/>
    </source>
</evidence>
<evidence type="ECO:0000259" key="10">
    <source>
        <dbReference type="PROSITE" id="PS51755"/>
    </source>
</evidence>
<dbReference type="Proteomes" id="UP000070612">
    <property type="component" value="Unassembled WGS sequence"/>
</dbReference>
<evidence type="ECO:0000256" key="7">
    <source>
        <dbReference type="PROSITE-ProRule" id="PRU01091"/>
    </source>
</evidence>
<dbReference type="SUPFAM" id="SSF46894">
    <property type="entry name" value="C-terminal effector domain of the bipartite response regulators"/>
    <property type="match status" value="1"/>
</dbReference>
<keyword evidence="4 7" id="KW-0238">DNA-binding</keyword>
<feature type="region of interest" description="Disordered" evidence="8">
    <location>
        <begin position="133"/>
        <end position="153"/>
    </location>
</feature>
<keyword evidence="12" id="KW-1185">Reference proteome</keyword>
<dbReference type="PROSITE" id="PS51755">
    <property type="entry name" value="OMPR_PHOB"/>
    <property type="match status" value="1"/>
</dbReference>
<evidence type="ECO:0000256" key="4">
    <source>
        <dbReference type="ARBA" id="ARBA00023125"/>
    </source>
</evidence>
<dbReference type="GO" id="GO:0032993">
    <property type="term" value="C:protein-DNA complex"/>
    <property type="evidence" value="ECO:0007669"/>
    <property type="project" value="TreeGrafter"/>
</dbReference>
<evidence type="ECO:0000313" key="11">
    <source>
        <dbReference type="EMBL" id="KWX20499.1"/>
    </source>
</evidence>
<dbReference type="InterPro" id="IPR016032">
    <property type="entry name" value="Sig_transdc_resp-reg_C-effctor"/>
</dbReference>
<dbReference type="SUPFAM" id="SSF52172">
    <property type="entry name" value="CheY-like"/>
    <property type="match status" value="1"/>
</dbReference>
<dbReference type="GO" id="GO:0000156">
    <property type="term" value="F:phosphorelay response regulator activity"/>
    <property type="evidence" value="ECO:0007669"/>
    <property type="project" value="TreeGrafter"/>
</dbReference>
<dbReference type="InterPro" id="IPR011006">
    <property type="entry name" value="CheY-like_superfamily"/>
</dbReference>
<dbReference type="InterPro" id="IPR001789">
    <property type="entry name" value="Sig_transdc_resp-reg_receiver"/>
</dbReference>
<dbReference type="FunFam" id="1.10.10.10:FF:000018">
    <property type="entry name" value="DNA-binding response regulator ResD"/>
    <property type="match status" value="1"/>
</dbReference>
<comment type="caution">
    <text evidence="6">Lacks conserved residue(s) required for the propagation of feature annotation.</text>
</comment>
<comment type="caution">
    <text evidence="11">The sequence shown here is derived from an EMBL/GenBank/DDBJ whole genome shotgun (WGS) entry which is preliminary data.</text>
</comment>
<dbReference type="PROSITE" id="PS50110">
    <property type="entry name" value="RESPONSE_REGULATORY"/>
    <property type="match status" value="1"/>
</dbReference>
<dbReference type="InterPro" id="IPR039420">
    <property type="entry name" value="WalR-like"/>
</dbReference>
<name>A0A132PDT5_9MYCO</name>
<dbReference type="GO" id="GO:0006355">
    <property type="term" value="P:regulation of DNA-templated transcription"/>
    <property type="evidence" value="ECO:0007669"/>
    <property type="project" value="InterPro"/>
</dbReference>
<organism evidence="11 12">
    <name type="scientific">Mycolicibacterium wolinskyi</name>
    <dbReference type="NCBI Taxonomy" id="59750"/>
    <lineage>
        <taxon>Bacteria</taxon>
        <taxon>Bacillati</taxon>
        <taxon>Actinomycetota</taxon>
        <taxon>Actinomycetes</taxon>
        <taxon>Mycobacteriales</taxon>
        <taxon>Mycobacteriaceae</taxon>
        <taxon>Mycolicibacterium</taxon>
    </lineage>
</organism>
<dbReference type="InterPro" id="IPR001867">
    <property type="entry name" value="OmpR/PhoB-type_DNA-bd"/>
</dbReference>
<evidence type="ECO:0008006" key="13">
    <source>
        <dbReference type="Google" id="ProtNLM"/>
    </source>
</evidence>
<dbReference type="SMART" id="SM00862">
    <property type="entry name" value="Trans_reg_C"/>
    <property type="match status" value="1"/>
</dbReference>
<proteinExistence type="predicted"/>
<keyword evidence="5" id="KW-0804">Transcription</keyword>
<dbReference type="PANTHER" id="PTHR48111">
    <property type="entry name" value="REGULATOR OF RPOS"/>
    <property type="match status" value="1"/>
</dbReference>
<evidence type="ECO:0000256" key="3">
    <source>
        <dbReference type="ARBA" id="ARBA00023015"/>
    </source>
</evidence>
<evidence type="ECO:0000256" key="5">
    <source>
        <dbReference type="ARBA" id="ARBA00023163"/>
    </source>
</evidence>
<dbReference type="InterPro" id="IPR036388">
    <property type="entry name" value="WH-like_DNA-bd_sf"/>
</dbReference>
<dbReference type="Gene3D" id="1.10.10.10">
    <property type="entry name" value="Winged helix-like DNA-binding domain superfamily/Winged helix DNA-binding domain"/>
    <property type="match status" value="1"/>
</dbReference>
<dbReference type="Pfam" id="PF00486">
    <property type="entry name" value="Trans_reg_C"/>
    <property type="match status" value="1"/>
</dbReference>
<evidence type="ECO:0000256" key="8">
    <source>
        <dbReference type="SAM" id="MobiDB-lite"/>
    </source>
</evidence>
<dbReference type="CDD" id="cd00383">
    <property type="entry name" value="trans_reg_C"/>
    <property type="match status" value="1"/>
</dbReference>
<feature type="DNA-binding region" description="OmpR/PhoB-type" evidence="7">
    <location>
        <begin position="146"/>
        <end position="245"/>
    </location>
</feature>
<gene>
    <name evidence="11" type="ORF">AFM11_30495</name>
</gene>
<keyword evidence="1" id="KW-0597">Phosphoprotein</keyword>
<evidence type="ECO:0000259" key="9">
    <source>
        <dbReference type="PROSITE" id="PS50110"/>
    </source>
</evidence>
<dbReference type="GO" id="GO:0005829">
    <property type="term" value="C:cytosol"/>
    <property type="evidence" value="ECO:0007669"/>
    <property type="project" value="TreeGrafter"/>
</dbReference>
<dbReference type="EMBL" id="LGTW01000027">
    <property type="protein sequence ID" value="KWX20499.1"/>
    <property type="molecule type" value="Genomic_DNA"/>
</dbReference>
<accession>A0A132PDT5</accession>
<dbReference type="PATRIC" id="fig|59750.3.peg.3999"/>
<protein>
    <recommendedName>
        <fullName evidence="13">PhoR family transcriptional regulator</fullName>
    </recommendedName>
</protein>
<evidence type="ECO:0000256" key="2">
    <source>
        <dbReference type="ARBA" id="ARBA00023012"/>
    </source>
</evidence>
<dbReference type="GO" id="GO:0000976">
    <property type="term" value="F:transcription cis-regulatory region binding"/>
    <property type="evidence" value="ECO:0007669"/>
    <property type="project" value="TreeGrafter"/>
</dbReference>
<evidence type="ECO:0000313" key="12">
    <source>
        <dbReference type="Proteomes" id="UP000070612"/>
    </source>
</evidence>
<reference evidence="11 12" key="1">
    <citation type="submission" date="2015-07" db="EMBL/GenBank/DDBJ databases">
        <title>A draft genome sequence of Mycobacterium wolinskyi.</title>
        <authorList>
            <person name="de Man T.J."/>
            <person name="Perry K.A."/>
            <person name="Coulliette A.D."/>
            <person name="Jensen B."/>
            <person name="Toney N.C."/>
            <person name="Limbago B.M."/>
            <person name="Noble-Wang J."/>
        </authorList>
    </citation>
    <scope>NUCLEOTIDE SEQUENCE [LARGE SCALE GENOMIC DNA]</scope>
    <source>
        <strain evidence="11 12">CDC_01</strain>
    </source>
</reference>
<dbReference type="PANTHER" id="PTHR48111:SF1">
    <property type="entry name" value="TWO-COMPONENT RESPONSE REGULATOR ORR33"/>
    <property type="match status" value="1"/>
</dbReference>
<dbReference type="Gene3D" id="3.40.50.2300">
    <property type="match status" value="1"/>
</dbReference>
<dbReference type="STRING" id="59750.AWC31_00500"/>
<evidence type="ECO:0000256" key="1">
    <source>
        <dbReference type="ARBA" id="ARBA00022553"/>
    </source>
</evidence>
<sequence>MSDTATAATSFGVLLIEGGTGCADLATDSLRREGILVTIAAGGTGALLAIVAKAQPQMIIVEVGASVADTMSLCRYLRSVSDAHIAVLTAGHDAQTTIAGFDAGADEVFAEPLRTGEIACRVRTFIGHRHRGSVQRSLGRAPEESDGPRRFGPLTIDADRRQVFVSGRQIDLTRTQFDILATLARNPDRLTTRQELQNAVWGPSWSGSSNNIDVHIGHLRRKLGDDPAHPTLVLNVRGVGYRLPMSH</sequence>
<feature type="domain" description="OmpR/PhoB-type" evidence="10">
    <location>
        <begin position="146"/>
        <end position="245"/>
    </location>
</feature>
<feature type="domain" description="Response regulatory" evidence="9">
    <location>
        <begin position="12"/>
        <end position="126"/>
    </location>
</feature>
<keyword evidence="3" id="KW-0805">Transcription regulation</keyword>
<keyword evidence="2" id="KW-0902">Two-component regulatory system</keyword>
<dbReference type="AlphaFoldDB" id="A0A132PDT5"/>